<keyword evidence="2" id="KW-0282">Flagellum</keyword>
<keyword evidence="2" id="KW-0966">Cell projection</keyword>
<sequence length="157" mass="18332">MIENYLQVLEQSLHKKADILSLIQEINQKQEQILKEEGSAEDFDVTIDKKGKLIEELTKLDEGFETLYQHIKEQLSAGKEQYKNQIIKLQQLIIKVTEKSVAIQTQEARNNKLAKDYFTLGRKNLQRNRTASKAALDYYKNMNNSQVVQPQFMDKKK</sequence>
<name>A0ABZ3F000_9FIRM</name>
<keyword evidence="1" id="KW-0175">Coiled coil</keyword>
<evidence type="ECO:0000313" key="3">
    <source>
        <dbReference type="Proteomes" id="UP001451571"/>
    </source>
</evidence>
<reference evidence="2 3" key="1">
    <citation type="submission" date="2024-02" db="EMBL/GenBank/DDBJ databases">
        <title>Bacterial strain from lacustrine sediment.</title>
        <authorList>
            <person name="Petit C."/>
            <person name="Fadhlaoui K."/>
        </authorList>
    </citation>
    <scope>NUCLEOTIDE SEQUENCE [LARGE SCALE GENOMIC DNA]</scope>
    <source>
        <strain evidence="2 3">IPX-CK</strain>
    </source>
</reference>
<accession>A0ABZ3F000</accession>
<protein>
    <submittedName>
        <fullName evidence="2">Flagellar protein FliT</fullName>
    </submittedName>
</protein>
<feature type="coiled-coil region" evidence="1">
    <location>
        <begin position="72"/>
        <end position="99"/>
    </location>
</feature>
<dbReference type="Proteomes" id="UP001451571">
    <property type="component" value="Chromosome"/>
</dbReference>
<organism evidence="2 3">
    <name type="scientific">Kineothrix sedimenti</name>
    <dbReference type="NCBI Taxonomy" id="3123317"/>
    <lineage>
        <taxon>Bacteria</taxon>
        <taxon>Bacillati</taxon>
        <taxon>Bacillota</taxon>
        <taxon>Clostridia</taxon>
        <taxon>Lachnospirales</taxon>
        <taxon>Lachnospiraceae</taxon>
        <taxon>Kineothrix</taxon>
    </lineage>
</organism>
<evidence type="ECO:0000313" key="2">
    <source>
        <dbReference type="EMBL" id="XAH74892.1"/>
    </source>
</evidence>
<proteinExistence type="predicted"/>
<dbReference type="RefSeq" id="WP_342758470.1">
    <property type="nucleotide sequence ID" value="NZ_CP146256.1"/>
</dbReference>
<keyword evidence="2" id="KW-0969">Cilium</keyword>
<evidence type="ECO:0000256" key="1">
    <source>
        <dbReference type="SAM" id="Coils"/>
    </source>
</evidence>
<gene>
    <name evidence="2" type="ORF">V6984_03750</name>
</gene>
<keyword evidence="3" id="KW-1185">Reference proteome</keyword>
<dbReference type="EMBL" id="CP146256">
    <property type="protein sequence ID" value="XAH74892.1"/>
    <property type="molecule type" value="Genomic_DNA"/>
</dbReference>